<dbReference type="InterPro" id="IPR001054">
    <property type="entry name" value="A/G_cyclase"/>
</dbReference>
<dbReference type="PROSITE" id="PS50125">
    <property type="entry name" value="GUANYLATE_CYCLASE_2"/>
    <property type="match status" value="2"/>
</dbReference>
<dbReference type="PANTHER" id="PTHR45627">
    <property type="entry name" value="ADENYLATE CYCLASE TYPE 1"/>
    <property type="match status" value="1"/>
</dbReference>
<dbReference type="GeneTree" id="ENSGT00940000159096"/>
<dbReference type="FunFam" id="3.30.70.1230:FF:000003">
    <property type="entry name" value="Adenylate cyclase"/>
    <property type="match status" value="1"/>
</dbReference>
<comment type="cofactor">
    <cofactor evidence="2">
        <name>Mn(2+)</name>
        <dbReference type="ChEBI" id="CHEBI:29035"/>
    </cofactor>
</comment>
<organism evidence="25 26">
    <name type="scientific">Myripristis murdjan</name>
    <name type="common">pinecone soldierfish</name>
    <dbReference type="NCBI Taxonomy" id="586833"/>
    <lineage>
        <taxon>Eukaryota</taxon>
        <taxon>Metazoa</taxon>
        <taxon>Chordata</taxon>
        <taxon>Craniata</taxon>
        <taxon>Vertebrata</taxon>
        <taxon>Euteleostomi</taxon>
        <taxon>Actinopterygii</taxon>
        <taxon>Neopterygii</taxon>
        <taxon>Teleostei</taxon>
        <taxon>Neoteleostei</taxon>
        <taxon>Acanthomorphata</taxon>
        <taxon>Holocentriformes</taxon>
        <taxon>Holocentridae</taxon>
        <taxon>Myripristis</taxon>
    </lineage>
</organism>
<evidence type="ECO:0000256" key="12">
    <source>
        <dbReference type="ARBA" id="ARBA00022989"/>
    </source>
</evidence>
<dbReference type="GO" id="GO:0035556">
    <property type="term" value="P:intracellular signal transduction"/>
    <property type="evidence" value="ECO:0007669"/>
    <property type="project" value="InterPro"/>
</dbReference>
<keyword evidence="7" id="KW-0479">Metal-binding</keyword>
<feature type="transmembrane region" description="Helical" evidence="23">
    <location>
        <begin position="53"/>
        <end position="72"/>
    </location>
</feature>
<feature type="domain" description="Guanylate cyclase" evidence="24">
    <location>
        <begin position="187"/>
        <end position="314"/>
    </location>
</feature>
<evidence type="ECO:0000256" key="5">
    <source>
        <dbReference type="ARBA" id="ARBA00012201"/>
    </source>
</evidence>
<keyword evidence="6 23" id="KW-0812">Transmembrane</keyword>
<evidence type="ECO:0000256" key="2">
    <source>
        <dbReference type="ARBA" id="ARBA00001936"/>
    </source>
</evidence>
<keyword evidence="13" id="KW-0115">cAMP biosynthesis</keyword>
<feature type="transmembrane region" description="Helical" evidence="23">
    <location>
        <begin position="26"/>
        <end position="46"/>
    </location>
</feature>
<evidence type="ECO:0000256" key="15">
    <source>
        <dbReference type="ARBA" id="ARBA00023180"/>
    </source>
</evidence>
<dbReference type="GO" id="GO:0005886">
    <property type="term" value="C:plasma membrane"/>
    <property type="evidence" value="ECO:0007669"/>
    <property type="project" value="TreeGrafter"/>
</dbReference>
<feature type="transmembrane region" description="Helical" evidence="23">
    <location>
        <begin position="84"/>
        <end position="104"/>
    </location>
</feature>
<keyword evidence="17 22" id="KW-0456">Lyase</keyword>
<dbReference type="GO" id="GO:0005524">
    <property type="term" value="F:ATP binding"/>
    <property type="evidence" value="ECO:0007669"/>
    <property type="project" value="UniProtKB-KW"/>
</dbReference>
<keyword evidence="26" id="KW-1185">Reference proteome</keyword>
<proteinExistence type="inferred from homology"/>
<feature type="domain" description="Guanylate cyclase" evidence="24">
    <location>
        <begin position="582"/>
        <end position="727"/>
    </location>
</feature>
<evidence type="ECO:0000256" key="16">
    <source>
        <dbReference type="ARBA" id="ARBA00023211"/>
    </source>
</evidence>
<dbReference type="EC" id="4.6.1.1" evidence="5"/>
<name>A0A667ZSU6_9TELE</name>
<dbReference type="SMART" id="SM00044">
    <property type="entry name" value="CYCc"/>
    <property type="match status" value="2"/>
</dbReference>
<reference evidence="25" key="1">
    <citation type="submission" date="2019-06" db="EMBL/GenBank/DDBJ databases">
        <authorList>
            <consortium name="Wellcome Sanger Institute Data Sharing"/>
        </authorList>
    </citation>
    <scope>NUCLEOTIDE SEQUENCE [LARGE SCALE GENOMIC DNA]</scope>
</reference>
<dbReference type="FunFam" id="3.30.70.1230:FF:000012">
    <property type="entry name" value="Adenylate cyclase"/>
    <property type="match status" value="1"/>
</dbReference>
<keyword evidence="8" id="KW-0677">Repeat</keyword>
<dbReference type="GO" id="GO:0004016">
    <property type="term" value="F:adenylate cyclase activity"/>
    <property type="evidence" value="ECO:0007669"/>
    <property type="project" value="UniProtKB-EC"/>
</dbReference>
<evidence type="ECO:0000313" key="26">
    <source>
        <dbReference type="Proteomes" id="UP000472263"/>
    </source>
</evidence>
<comment type="similarity">
    <text evidence="22">Belongs to the adenylyl cyclase class-4/guanylyl cyclase family.</text>
</comment>
<evidence type="ECO:0000256" key="10">
    <source>
        <dbReference type="ARBA" id="ARBA00022840"/>
    </source>
</evidence>
<comment type="cofactor">
    <cofactor evidence="3">
        <name>Mg(2+)</name>
        <dbReference type="ChEBI" id="CHEBI:18420"/>
    </cofactor>
</comment>
<keyword evidence="9" id="KW-0547">Nucleotide-binding</keyword>
<keyword evidence="12 23" id="KW-1133">Transmembrane helix</keyword>
<evidence type="ECO:0000256" key="6">
    <source>
        <dbReference type="ARBA" id="ARBA00022692"/>
    </source>
</evidence>
<accession>A0A667ZSU6</accession>
<evidence type="ECO:0000256" key="1">
    <source>
        <dbReference type="ARBA" id="ARBA00001593"/>
    </source>
</evidence>
<dbReference type="CDD" id="cd07302">
    <property type="entry name" value="CHD"/>
    <property type="match status" value="2"/>
</dbReference>
<evidence type="ECO:0000256" key="23">
    <source>
        <dbReference type="SAM" id="Phobius"/>
    </source>
</evidence>
<dbReference type="GO" id="GO:0007193">
    <property type="term" value="P:adenylate cyclase-inhibiting G protein-coupled receptor signaling pathway"/>
    <property type="evidence" value="ECO:0007669"/>
    <property type="project" value="TreeGrafter"/>
</dbReference>
<evidence type="ECO:0000256" key="8">
    <source>
        <dbReference type="ARBA" id="ARBA00022737"/>
    </source>
</evidence>
<dbReference type="PROSITE" id="PS00452">
    <property type="entry name" value="GUANYLATE_CYCLASE_1"/>
    <property type="match status" value="2"/>
</dbReference>
<reference evidence="25" key="2">
    <citation type="submission" date="2025-08" db="UniProtKB">
        <authorList>
            <consortium name="Ensembl"/>
        </authorList>
    </citation>
    <scope>IDENTIFICATION</scope>
</reference>
<evidence type="ECO:0000313" key="25">
    <source>
        <dbReference type="Ensembl" id="ENSMMDP00005045980.1"/>
    </source>
</evidence>
<dbReference type="Pfam" id="PF16214">
    <property type="entry name" value="AC_N"/>
    <property type="match status" value="1"/>
</dbReference>
<dbReference type="Proteomes" id="UP000472263">
    <property type="component" value="Chromosome 3"/>
</dbReference>
<evidence type="ECO:0000256" key="22">
    <source>
        <dbReference type="RuleBase" id="RU000405"/>
    </source>
</evidence>
<evidence type="ECO:0000256" key="17">
    <source>
        <dbReference type="ARBA" id="ARBA00023239"/>
    </source>
</evidence>
<dbReference type="Pfam" id="PF00211">
    <property type="entry name" value="Guanylate_cyc"/>
    <property type="match status" value="2"/>
</dbReference>
<protein>
    <recommendedName>
        <fullName evidence="18">Adenylate cyclase type 7</fullName>
        <ecNumber evidence="5">4.6.1.1</ecNumber>
    </recommendedName>
    <alternativeName>
        <fullName evidence="21">ATP pyrophosphate-lyase 7</fullName>
    </alternativeName>
    <alternativeName>
        <fullName evidence="19">Adenylate cyclase type VII</fullName>
    </alternativeName>
    <alternativeName>
        <fullName evidence="20">Adenylyl cyclase 7</fullName>
    </alternativeName>
</protein>
<evidence type="ECO:0000256" key="21">
    <source>
        <dbReference type="ARBA" id="ARBA00081429"/>
    </source>
</evidence>
<gene>
    <name evidence="25" type="primary">ADCY7</name>
    <name evidence="25" type="synonym">adcy7</name>
</gene>
<dbReference type="InterPro" id="IPR018297">
    <property type="entry name" value="A/G_cyclase_CS"/>
</dbReference>
<dbReference type="GO" id="GO:0007189">
    <property type="term" value="P:adenylate cyclase-activating G protein-coupled receptor signaling pathway"/>
    <property type="evidence" value="ECO:0007669"/>
    <property type="project" value="TreeGrafter"/>
</dbReference>
<dbReference type="PANTHER" id="PTHR45627:SF9">
    <property type="entry name" value="ADENYLATE CYCLASE TYPE 7"/>
    <property type="match status" value="1"/>
</dbReference>
<dbReference type="SUPFAM" id="SSF55073">
    <property type="entry name" value="Nucleotide cyclase"/>
    <property type="match status" value="2"/>
</dbReference>
<reference evidence="25" key="3">
    <citation type="submission" date="2025-09" db="UniProtKB">
        <authorList>
            <consortium name="Ensembl"/>
        </authorList>
    </citation>
    <scope>IDENTIFICATION</scope>
</reference>
<sequence length="784" mass="88694">TYINVLELTLKALLLLLRCLKMTEPLLLLFQVPFFLFIIFTVYTMLPFQLRYAVVLSVISSLSYILVLTLHLTVFSHESTPSLLLSNVVVFLCGSVVGAFHKVLMEKTLRQTFQDTLRCLSMRMKLEIEKRQQENLLQSVLPVYISMKMKLAIMERLQDCKDKEEQQRLVKDNNFHSLYVKRHENVSILYADIVGFTQLASDCSPKELVIMLNELFGKFDQIAKENECMRIKILGDCYYCVSGLPVSLPKHAKNCVKMGLDMCEAIKQVREATGVDINMRVGVHSGNVLCGVIGLRKWQFDVWSHDVTLANHMESGGLPGRVHITEATLKHLNKAYEVEEGNGHLRDAYLKELNVQTYLVIDPRSKDQSLNNRSVPKPRVNDGLKMRASVRMTRYLESWGAVKPFAHLQSRDGFTTDTMVNGKTLIVLFRFTWSSSVATATILCQSRPKQTVRCFCKCYVIHSLIVIPSLSQYSVYSCILSLIACGVFLRVSFELKVLFLAVASTTYYIIILSTKRELFMSCFRQDFLLKNKNHTEQDEIETRENLNRLLLENVLPAHVAALFVGENKKNEDLYYKSYDCVCVMFASVPDFKEFYTECDINKEGLECLRLLNEIIADFDELLSKPKFSGVEKIKTIGSTYMAAAGLSGAPGQENNQDKERQQAQIGNMVEFAIALIGKLDGINRHSFNSFRLRVGINHGPVIAGVIGARKPQYDIWGNTVNVASRMESTGELGKIQVTEETSDVLQKLGYSCECRGLISVKGKGELKTFFVCTDMSKQQGMGLS</sequence>
<evidence type="ECO:0000256" key="14">
    <source>
        <dbReference type="ARBA" id="ARBA00023136"/>
    </source>
</evidence>
<evidence type="ECO:0000256" key="18">
    <source>
        <dbReference type="ARBA" id="ARBA00070494"/>
    </source>
</evidence>
<dbReference type="Gene3D" id="3.30.70.1230">
    <property type="entry name" value="Nucleotide cyclase"/>
    <property type="match status" value="2"/>
</dbReference>
<evidence type="ECO:0000256" key="3">
    <source>
        <dbReference type="ARBA" id="ARBA00001946"/>
    </source>
</evidence>
<keyword evidence="14 23" id="KW-0472">Membrane</keyword>
<keyword evidence="10" id="KW-0067">ATP-binding</keyword>
<evidence type="ECO:0000256" key="19">
    <source>
        <dbReference type="ARBA" id="ARBA00075879"/>
    </source>
</evidence>
<comment type="subcellular location">
    <subcellularLocation>
        <location evidence="4">Membrane</location>
        <topology evidence="4">Multi-pass membrane protein</topology>
    </subcellularLocation>
</comment>
<keyword evidence="16" id="KW-0464">Manganese</keyword>
<dbReference type="GO" id="GO:0046872">
    <property type="term" value="F:metal ion binding"/>
    <property type="evidence" value="ECO:0007669"/>
    <property type="project" value="UniProtKB-KW"/>
</dbReference>
<dbReference type="InterPro" id="IPR029787">
    <property type="entry name" value="Nucleotide_cyclase"/>
</dbReference>
<evidence type="ECO:0000256" key="20">
    <source>
        <dbReference type="ARBA" id="ARBA00081226"/>
    </source>
</evidence>
<dbReference type="InterPro" id="IPR032628">
    <property type="entry name" value="AC_N"/>
</dbReference>
<comment type="catalytic activity">
    <reaction evidence="1">
        <text>ATP = 3',5'-cyclic AMP + diphosphate</text>
        <dbReference type="Rhea" id="RHEA:15389"/>
        <dbReference type="ChEBI" id="CHEBI:30616"/>
        <dbReference type="ChEBI" id="CHEBI:33019"/>
        <dbReference type="ChEBI" id="CHEBI:58165"/>
        <dbReference type="EC" id="4.6.1.1"/>
    </reaction>
</comment>
<evidence type="ECO:0000256" key="13">
    <source>
        <dbReference type="ARBA" id="ARBA00022998"/>
    </source>
</evidence>
<dbReference type="GO" id="GO:0006171">
    <property type="term" value="P:cAMP biosynthetic process"/>
    <property type="evidence" value="ECO:0007669"/>
    <property type="project" value="UniProtKB-KW"/>
</dbReference>
<evidence type="ECO:0000256" key="4">
    <source>
        <dbReference type="ARBA" id="ARBA00004141"/>
    </source>
</evidence>
<dbReference type="Ensembl" id="ENSMMDT00005046883.1">
    <property type="protein sequence ID" value="ENSMMDP00005045980.1"/>
    <property type="gene ID" value="ENSMMDG00005021034.1"/>
</dbReference>
<evidence type="ECO:0000256" key="9">
    <source>
        <dbReference type="ARBA" id="ARBA00022741"/>
    </source>
</evidence>
<dbReference type="AlphaFoldDB" id="A0A667ZSU6"/>
<keyword evidence="15" id="KW-0325">Glycoprotein</keyword>
<evidence type="ECO:0000256" key="11">
    <source>
        <dbReference type="ARBA" id="ARBA00022842"/>
    </source>
</evidence>
<keyword evidence="11" id="KW-0460">Magnesium</keyword>
<evidence type="ECO:0000259" key="24">
    <source>
        <dbReference type="PROSITE" id="PS50125"/>
    </source>
</evidence>
<evidence type="ECO:0000256" key="7">
    <source>
        <dbReference type="ARBA" id="ARBA00022723"/>
    </source>
</evidence>